<dbReference type="PANTHER" id="PTHR35762:SF2">
    <property type="entry name" value="TRANSMEMBRANE PROTEIN"/>
    <property type="match status" value="1"/>
</dbReference>
<dbReference type="Pfam" id="PF14364">
    <property type="entry name" value="DUF4408"/>
    <property type="match status" value="1"/>
</dbReference>
<dbReference type="EMBL" id="CM007649">
    <property type="protein sequence ID" value="ONM34995.1"/>
    <property type="molecule type" value="Genomic_DNA"/>
</dbReference>
<dbReference type="GeneID" id="103650831"/>
<dbReference type="Gramene" id="Zm00001eb142990_T001">
    <property type="protein sequence ID" value="Zm00001eb142990_P001"/>
    <property type="gene ID" value="Zm00001eb142990"/>
</dbReference>
<evidence type="ECO:0000256" key="2">
    <source>
        <dbReference type="SAM" id="Phobius"/>
    </source>
</evidence>
<feature type="compositionally biased region" description="Acidic residues" evidence="1">
    <location>
        <begin position="149"/>
        <end position="162"/>
    </location>
</feature>
<feature type="transmembrane region" description="Helical" evidence="2">
    <location>
        <begin position="29"/>
        <end position="51"/>
    </location>
</feature>
<dbReference type="IntAct" id="A0A1D6N2Q6">
    <property type="interactions" value="3"/>
</dbReference>
<dbReference type="EnsemblPlants" id="Zm00001eb142990_T001">
    <property type="protein sequence ID" value="Zm00001eb142990_P001"/>
    <property type="gene ID" value="Zm00001eb142990"/>
</dbReference>
<sequence length="192" mass="21777">MDPISIDKIRAMNKYSKGRRRQPQLLPTLSLYFYLAVATFVLCLLLTSPAWFPGLCSALASSFLTTLPGLFTAFLLSPRCLFVVGNLIIAFLVGESRLAPRRRDDDAQPSLVNEIHEEHVKNNAAVADHSSFVGAVVGKEVQVQVQVKEEEEQEEEEEEGNEEELHTRVEDFIARVKRQRKLELKSFFDVDR</sequence>
<dbReference type="InterPro" id="IPR025520">
    <property type="entry name" value="DUF4408"/>
</dbReference>
<dbReference type="PANTHER" id="PTHR35762">
    <property type="entry name" value="TRANSMEMBRANE PROTEIN"/>
    <property type="match status" value="1"/>
</dbReference>
<evidence type="ECO:0000313" key="4">
    <source>
        <dbReference type="EMBL" id="ONM34995.1"/>
    </source>
</evidence>
<dbReference type="ExpressionAtlas" id="A0A1D6N2Q6">
    <property type="expression patterns" value="baseline and differential"/>
</dbReference>
<keyword evidence="2" id="KW-1133">Transmembrane helix</keyword>
<evidence type="ECO:0000313" key="6">
    <source>
        <dbReference type="Proteomes" id="UP000007305"/>
    </source>
</evidence>
<feature type="domain" description="DUF4408" evidence="3">
    <location>
        <begin position="53"/>
        <end position="98"/>
    </location>
</feature>
<dbReference type="KEGG" id="zma:103650831"/>
<reference evidence="4 6" key="1">
    <citation type="submission" date="2015-12" db="EMBL/GenBank/DDBJ databases">
        <title>Update maize B73 reference genome by single molecule sequencing technologies.</title>
        <authorList>
            <consortium name="Maize Genome Sequencing Project"/>
            <person name="Ware D."/>
        </authorList>
    </citation>
    <scope>NUCLEOTIDE SEQUENCE [LARGE SCALE GENOMIC DNA]</scope>
    <source>
        <strain evidence="6">cv. B73</strain>
        <tissue evidence="4">Seedling</tissue>
    </source>
</reference>
<dbReference type="OrthoDB" id="781735at2759"/>
<dbReference type="STRING" id="4577.A0A1D6N2Q6"/>
<dbReference type="PaxDb" id="4577-GRMZM2G081090_P01"/>
<feature type="transmembrane region" description="Helical" evidence="2">
    <location>
        <begin position="71"/>
        <end position="93"/>
    </location>
</feature>
<gene>
    <name evidence="5" type="primary">LOC103650831</name>
    <name evidence="4" type="ORF">ZEAMMB73_Zm00001d042307</name>
</gene>
<accession>A0A1D6N2Q6</accession>
<dbReference type="RefSeq" id="XP_008674638.1">
    <property type="nucleotide sequence ID" value="XM_008676416.2"/>
</dbReference>
<reference evidence="5" key="3">
    <citation type="submission" date="2021-05" db="UniProtKB">
        <authorList>
            <consortium name="EnsemblPlants"/>
        </authorList>
    </citation>
    <scope>IDENTIFICATION</scope>
    <source>
        <strain evidence="5">cv. B73</strain>
    </source>
</reference>
<dbReference type="Proteomes" id="UP000007305">
    <property type="component" value="Chromosome 3"/>
</dbReference>
<organism evidence="4">
    <name type="scientific">Zea mays</name>
    <name type="common">Maize</name>
    <dbReference type="NCBI Taxonomy" id="4577"/>
    <lineage>
        <taxon>Eukaryota</taxon>
        <taxon>Viridiplantae</taxon>
        <taxon>Streptophyta</taxon>
        <taxon>Embryophyta</taxon>
        <taxon>Tracheophyta</taxon>
        <taxon>Spermatophyta</taxon>
        <taxon>Magnoliopsida</taxon>
        <taxon>Liliopsida</taxon>
        <taxon>Poales</taxon>
        <taxon>Poaceae</taxon>
        <taxon>PACMAD clade</taxon>
        <taxon>Panicoideae</taxon>
        <taxon>Andropogonodae</taxon>
        <taxon>Andropogoneae</taxon>
        <taxon>Tripsacinae</taxon>
        <taxon>Zea</taxon>
    </lineage>
</organism>
<protein>
    <recommendedName>
        <fullName evidence="3">DUF4408 domain-containing protein</fullName>
    </recommendedName>
</protein>
<feature type="region of interest" description="Disordered" evidence="1">
    <location>
        <begin position="147"/>
        <end position="166"/>
    </location>
</feature>
<evidence type="ECO:0000313" key="5">
    <source>
        <dbReference type="EnsemblPlants" id="Zm00001eb142990_P001"/>
    </source>
</evidence>
<keyword evidence="2" id="KW-0812">Transmembrane</keyword>
<dbReference type="OMA" id="IRAMNKY"/>
<evidence type="ECO:0000259" key="3">
    <source>
        <dbReference type="Pfam" id="PF14364"/>
    </source>
</evidence>
<proteinExistence type="predicted"/>
<dbReference type="SMR" id="A0A1D6N2Q6"/>
<dbReference type="eggNOG" id="ENOG502S0IX">
    <property type="taxonomic scope" value="Eukaryota"/>
</dbReference>
<dbReference type="AlphaFoldDB" id="A0A1D6N2Q6"/>
<reference evidence="5" key="2">
    <citation type="submission" date="2019-07" db="EMBL/GenBank/DDBJ databases">
        <authorList>
            <person name="Seetharam A."/>
            <person name="Woodhouse M."/>
            <person name="Cannon E."/>
        </authorList>
    </citation>
    <scope>NUCLEOTIDE SEQUENCE [LARGE SCALE GENOMIC DNA]</scope>
    <source>
        <strain evidence="5">cv. B73</strain>
    </source>
</reference>
<name>A0A1D6N2Q6_MAIZE</name>
<keyword evidence="6" id="KW-1185">Reference proteome</keyword>
<evidence type="ECO:0000256" key="1">
    <source>
        <dbReference type="SAM" id="MobiDB-lite"/>
    </source>
</evidence>
<keyword evidence="2" id="KW-0472">Membrane</keyword>